<keyword evidence="1" id="KW-1133">Transmembrane helix</keyword>
<evidence type="ECO:0008006" key="4">
    <source>
        <dbReference type="Google" id="ProtNLM"/>
    </source>
</evidence>
<comment type="caution">
    <text evidence="2">The sequence shown here is derived from an EMBL/GenBank/DDBJ whole genome shotgun (WGS) entry which is preliminary data.</text>
</comment>
<dbReference type="PANTHER" id="PTHR35102:SF1">
    <property type="entry name" value="E3 UBIQUITIN-PROTEIN LIGASE"/>
    <property type="match status" value="1"/>
</dbReference>
<reference evidence="2 3" key="1">
    <citation type="submission" date="2024-09" db="EMBL/GenBank/DDBJ databases">
        <title>Genome sequencing and assembly of Phytophthora oleae, isolate VK10A, causative agent of rot of olive drupes.</title>
        <authorList>
            <person name="Conti Taguali S."/>
            <person name="Riolo M."/>
            <person name="La Spada F."/>
            <person name="Cacciola S.O."/>
            <person name="Dionisio G."/>
        </authorList>
    </citation>
    <scope>NUCLEOTIDE SEQUENCE [LARGE SCALE GENOMIC DNA]</scope>
    <source>
        <strain evidence="2 3">VK10A</strain>
    </source>
</reference>
<evidence type="ECO:0000313" key="2">
    <source>
        <dbReference type="EMBL" id="KAL3657359.1"/>
    </source>
</evidence>
<sequence length="185" mass="20225">MSAFFEQKVKAPVVKLLKSGASPSSIALAMAFGVSGGIFPIPGVTTVPVMAAIFLFRLNPVAAMLTNYLVTPLNIASVPVFMCVLLLDLFNCFPRVLVFIYSFCSYYGNVVFGGGDGEGEFAIGSFMEDIKKDTLNTLLLFRFTLLHAIYMWLLVMPVLTLAIYGVLTPVLRRVMPKSKDEAKHA</sequence>
<evidence type="ECO:0000313" key="3">
    <source>
        <dbReference type="Proteomes" id="UP001632037"/>
    </source>
</evidence>
<feature type="transmembrane region" description="Helical" evidence="1">
    <location>
        <begin position="26"/>
        <end position="56"/>
    </location>
</feature>
<dbReference type="AlphaFoldDB" id="A0ABD3ET73"/>
<keyword evidence="1" id="KW-0472">Membrane</keyword>
<dbReference type="PANTHER" id="PTHR35102">
    <property type="entry name" value="E3 UBIQUITIN-PROTEIN LIGASE"/>
    <property type="match status" value="1"/>
</dbReference>
<dbReference type="Proteomes" id="UP001632037">
    <property type="component" value="Unassembled WGS sequence"/>
</dbReference>
<protein>
    <recommendedName>
        <fullName evidence="4">DUF2062 domain-containing protein</fullName>
    </recommendedName>
</protein>
<keyword evidence="1" id="KW-0812">Transmembrane</keyword>
<keyword evidence="3" id="KW-1185">Reference proteome</keyword>
<name>A0ABD3ET73_9STRA</name>
<accession>A0ABD3ET73</accession>
<feature type="transmembrane region" description="Helical" evidence="1">
    <location>
        <begin position="149"/>
        <end position="171"/>
    </location>
</feature>
<feature type="transmembrane region" description="Helical" evidence="1">
    <location>
        <begin position="68"/>
        <end position="87"/>
    </location>
</feature>
<gene>
    <name evidence="2" type="ORF">V7S43_017678</name>
</gene>
<organism evidence="2 3">
    <name type="scientific">Phytophthora oleae</name>
    <dbReference type="NCBI Taxonomy" id="2107226"/>
    <lineage>
        <taxon>Eukaryota</taxon>
        <taxon>Sar</taxon>
        <taxon>Stramenopiles</taxon>
        <taxon>Oomycota</taxon>
        <taxon>Peronosporomycetes</taxon>
        <taxon>Peronosporales</taxon>
        <taxon>Peronosporaceae</taxon>
        <taxon>Phytophthora</taxon>
    </lineage>
</organism>
<evidence type="ECO:0000256" key="1">
    <source>
        <dbReference type="SAM" id="Phobius"/>
    </source>
</evidence>
<proteinExistence type="predicted"/>
<dbReference type="EMBL" id="JBIMZQ010000065">
    <property type="protein sequence ID" value="KAL3657359.1"/>
    <property type="molecule type" value="Genomic_DNA"/>
</dbReference>